<name>A0ABT9VAK5_9BACL</name>
<feature type="domain" description="Resolvase/invertase-type recombinase catalytic" evidence="5">
    <location>
        <begin position="6"/>
        <end position="155"/>
    </location>
</feature>
<evidence type="ECO:0000256" key="2">
    <source>
        <dbReference type="ARBA" id="ARBA00023125"/>
    </source>
</evidence>
<gene>
    <name evidence="6" type="ORF">J2S07_004337</name>
</gene>
<dbReference type="SMART" id="SM00857">
    <property type="entry name" value="Resolvase"/>
    <property type="match status" value="1"/>
</dbReference>
<dbReference type="PANTHER" id="PTHR30461">
    <property type="entry name" value="DNA-INVERTASE FROM LAMBDOID PROPHAGE"/>
    <property type="match status" value="1"/>
</dbReference>
<accession>A0ABT9VAK5</accession>
<dbReference type="SUPFAM" id="SSF53041">
    <property type="entry name" value="Resolvase-like"/>
    <property type="match status" value="1"/>
</dbReference>
<keyword evidence="1" id="KW-0229">DNA integration</keyword>
<evidence type="ECO:0000256" key="4">
    <source>
        <dbReference type="PROSITE-ProRule" id="PRU10137"/>
    </source>
</evidence>
<evidence type="ECO:0000259" key="5">
    <source>
        <dbReference type="PROSITE" id="PS51736"/>
    </source>
</evidence>
<proteinExistence type="predicted"/>
<dbReference type="Pfam" id="PF00239">
    <property type="entry name" value="Resolvase"/>
    <property type="match status" value="1"/>
</dbReference>
<dbReference type="InterPro" id="IPR036162">
    <property type="entry name" value="Resolvase-like_N_sf"/>
</dbReference>
<keyword evidence="2" id="KW-0238">DNA-binding</keyword>
<dbReference type="InterPro" id="IPR006119">
    <property type="entry name" value="Resolv_N"/>
</dbReference>
<feature type="active site" description="O-(5'-phospho-DNA)-serine intermediate" evidence="4">
    <location>
        <position position="14"/>
    </location>
</feature>
<dbReference type="PANTHER" id="PTHR30461:SF23">
    <property type="entry name" value="DNA RECOMBINASE-RELATED"/>
    <property type="match status" value="1"/>
</dbReference>
<evidence type="ECO:0000313" key="6">
    <source>
        <dbReference type="EMBL" id="MDQ0157964.1"/>
    </source>
</evidence>
<comment type="caution">
    <text evidence="6">The sequence shown here is derived from an EMBL/GenBank/DDBJ whole genome shotgun (WGS) entry which is preliminary data.</text>
</comment>
<dbReference type="InterPro" id="IPR006118">
    <property type="entry name" value="Recombinase_CS"/>
</dbReference>
<dbReference type="InterPro" id="IPR050639">
    <property type="entry name" value="SSR_resolvase"/>
</dbReference>
<dbReference type="Gene3D" id="3.40.50.1390">
    <property type="entry name" value="Resolvase, N-terminal catalytic domain"/>
    <property type="match status" value="1"/>
</dbReference>
<evidence type="ECO:0000313" key="7">
    <source>
        <dbReference type="Proteomes" id="UP001231362"/>
    </source>
</evidence>
<evidence type="ECO:0000256" key="1">
    <source>
        <dbReference type="ARBA" id="ARBA00022908"/>
    </source>
</evidence>
<dbReference type="CDD" id="cd00338">
    <property type="entry name" value="Ser_Recombinase"/>
    <property type="match status" value="1"/>
</dbReference>
<evidence type="ECO:0000256" key="3">
    <source>
        <dbReference type="ARBA" id="ARBA00023172"/>
    </source>
</evidence>
<protein>
    <submittedName>
        <fullName evidence="6">DNA invertase Pin-like site-specific DNA recombinase</fullName>
    </submittedName>
</protein>
<organism evidence="6 7">
    <name type="scientific">Anoxybacillus andreesenii</name>
    <dbReference type="NCBI Taxonomy" id="1325932"/>
    <lineage>
        <taxon>Bacteria</taxon>
        <taxon>Bacillati</taxon>
        <taxon>Bacillota</taxon>
        <taxon>Bacilli</taxon>
        <taxon>Bacillales</taxon>
        <taxon>Anoxybacillaceae</taxon>
        <taxon>Anoxybacillus</taxon>
    </lineage>
</organism>
<dbReference type="PROSITE" id="PS00397">
    <property type="entry name" value="RECOMBINASES_1"/>
    <property type="match status" value="1"/>
</dbReference>
<dbReference type="PROSITE" id="PS51736">
    <property type="entry name" value="RECOMBINASES_3"/>
    <property type="match status" value="1"/>
</dbReference>
<keyword evidence="7" id="KW-1185">Reference proteome</keyword>
<dbReference type="EMBL" id="JAUSTU010000051">
    <property type="protein sequence ID" value="MDQ0157964.1"/>
    <property type="molecule type" value="Genomic_DNA"/>
</dbReference>
<dbReference type="Proteomes" id="UP001231362">
    <property type="component" value="Unassembled WGS sequence"/>
</dbReference>
<keyword evidence="3" id="KW-0233">DNA recombination</keyword>
<dbReference type="RefSeq" id="WP_307152396.1">
    <property type="nucleotide sequence ID" value="NZ_JAUSTU010000051.1"/>
</dbReference>
<reference evidence="6 7" key="1">
    <citation type="submission" date="2023-07" db="EMBL/GenBank/DDBJ databases">
        <title>Genomic Encyclopedia of Type Strains, Phase IV (KMG-IV): sequencing the most valuable type-strain genomes for metagenomic binning, comparative biology and taxonomic classification.</title>
        <authorList>
            <person name="Goeker M."/>
        </authorList>
    </citation>
    <scope>NUCLEOTIDE SEQUENCE [LARGE SCALE GENOMIC DNA]</scope>
    <source>
        <strain evidence="6 7">DSM 23948</strain>
    </source>
</reference>
<sequence length="181" mass="20240">MKKKMVIGLYIRVSTDKQAQEGFSLEGQEVEGTQLAHKMFGKDIILKVYIDEGISAKSTKGRTDLNRMLKDVERGALDAIITYKVSRLSRTLSDSLKIVEDIHRAKVRFISIKEGEYGTSHANLQFNILASVAQYQREELAENVQLGMIQRARNGKFNGGKVLGKRKIIPTCEAGGDRVII</sequence>